<dbReference type="InterPro" id="IPR036515">
    <property type="entry name" value="Transposase_17_sf"/>
</dbReference>
<name>A0A5S9QXK7_9GAMM</name>
<feature type="domain" description="Transposase IS200-like" evidence="1">
    <location>
        <begin position="9"/>
        <end position="88"/>
    </location>
</feature>
<accession>A0A5S9QXK7</accession>
<dbReference type="InterPro" id="IPR002686">
    <property type="entry name" value="Transposase_17"/>
</dbReference>
<gene>
    <name evidence="2" type="ORF">OPDIPICF_02985</name>
</gene>
<reference evidence="2 3" key="1">
    <citation type="submission" date="2019-11" db="EMBL/GenBank/DDBJ databases">
        <authorList>
            <person name="Holert J."/>
        </authorList>
    </citation>
    <scope>NUCLEOTIDE SEQUENCE [LARGE SCALE GENOMIC DNA]</scope>
    <source>
        <strain evidence="2">SB11_3</strain>
    </source>
</reference>
<dbReference type="PANTHER" id="PTHR34322:SF2">
    <property type="entry name" value="TRANSPOSASE IS200-LIKE DOMAIN-CONTAINING PROTEIN"/>
    <property type="match status" value="1"/>
</dbReference>
<organism evidence="2 3">
    <name type="scientific">BD1-7 clade bacterium</name>
    <dbReference type="NCBI Taxonomy" id="2029982"/>
    <lineage>
        <taxon>Bacteria</taxon>
        <taxon>Pseudomonadati</taxon>
        <taxon>Pseudomonadota</taxon>
        <taxon>Gammaproteobacteria</taxon>
        <taxon>Cellvibrionales</taxon>
        <taxon>Spongiibacteraceae</taxon>
        <taxon>BD1-7 clade</taxon>
    </lineage>
</organism>
<evidence type="ECO:0000259" key="1">
    <source>
        <dbReference type="SMART" id="SM01321"/>
    </source>
</evidence>
<sequence length="102" mass="12016">MARLPRPNLPGIPQHVVQRGNNRQACFFADEDYAVYLDRLHHYATEYDVAVQAFVMMTNHVHLHNGVRSYTLHSDILTARLIVAVLTLKYWPTLFKEWWPLR</sequence>
<evidence type="ECO:0000313" key="3">
    <source>
        <dbReference type="Proteomes" id="UP000441399"/>
    </source>
</evidence>
<dbReference type="Pfam" id="PF01797">
    <property type="entry name" value="Y1_Tnp"/>
    <property type="match status" value="1"/>
</dbReference>
<dbReference type="GO" id="GO:0006313">
    <property type="term" value="P:DNA transposition"/>
    <property type="evidence" value="ECO:0007669"/>
    <property type="project" value="InterPro"/>
</dbReference>
<keyword evidence="3" id="KW-1185">Reference proteome</keyword>
<dbReference type="SMART" id="SM01321">
    <property type="entry name" value="Y1_Tnp"/>
    <property type="match status" value="1"/>
</dbReference>
<dbReference type="SUPFAM" id="SSF143422">
    <property type="entry name" value="Transposase IS200-like"/>
    <property type="match status" value="1"/>
</dbReference>
<dbReference type="GO" id="GO:0003677">
    <property type="term" value="F:DNA binding"/>
    <property type="evidence" value="ECO:0007669"/>
    <property type="project" value="InterPro"/>
</dbReference>
<dbReference type="EMBL" id="CACSIO010000056">
    <property type="protein sequence ID" value="CAA0124090.1"/>
    <property type="molecule type" value="Genomic_DNA"/>
</dbReference>
<dbReference type="AlphaFoldDB" id="A0A5S9QXK7"/>
<dbReference type="PANTHER" id="PTHR34322">
    <property type="entry name" value="TRANSPOSASE, Y1_TNP DOMAIN-CONTAINING"/>
    <property type="match status" value="1"/>
</dbReference>
<evidence type="ECO:0000313" key="2">
    <source>
        <dbReference type="EMBL" id="CAA0124090.1"/>
    </source>
</evidence>
<dbReference type="Gene3D" id="3.30.70.1290">
    <property type="entry name" value="Transposase IS200-like"/>
    <property type="match status" value="1"/>
</dbReference>
<proteinExistence type="predicted"/>
<dbReference type="Proteomes" id="UP000441399">
    <property type="component" value="Unassembled WGS sequence"/>
</dbReference>
<protein>
    <recommendedName>
        <fullName evidence="1">Transposase IS200-like domain-containing protein</fullName>
    </recommendedName>
</protein>
<dbReference type="GO" id="GO:0004803">
    <property type="term" value="F:transposase activity"/>
    <property type="evidence" value="ECO:0007669"/>
    <property type="project" value="InterPro"/>
</dbReference>